<accession>A0ABP7ZZJ7</accession>
<evidence type="ECO:0000313" key="1">
    <source>
        <dbReference type="EMBL" id="GAA4174226.1"/>
    </source>
</evidence>
<protein>
    <recommendedName>
        <fullName evidence="3">Transcriptional regulator</fullName>
    </recommendedName>
</protein>
<reference evidence="2" key="1">
    <citation type="journal article" date="2019" name="Int. J. Syst. Evol. Microbiol.">
        <title>The Global Catalogue of Microorganisms (GCM) 10K type strain sequencing project: providing services to taxonomists for standard genome sequencing and annotation.</title>
        <authorList>
            <consortium name="The Broad Institute Genomics Platform"/>
            <consortium name="The Broad Institute Genome Sequencing Center for Infectious Disease"/>
            <person name="Wu L."/>
            <person name="Ma J."/>
        </authorList>
    </citation>
    <scope>NUCLEOTIDE SEQUENCE [LARGE SCALE GENOMIC DNA]</scope>
    <source>
        <strain evidence="2">JCM 17591</strain>
    </source>
</reference>
<sequence>MSNTTVAERADAASVAINVANTQLLLRALGESQAGLLQLLLAKGLISATDLVRFGLS</sequence>
<comment type="caution">
    <text evidence="1">The sequence shown here is derived from an EMBL/GenBank/DDBJ whole genome shotgun (WGS) entry which is preliminary data.</text>
</comment>
<evidence type="ECO:0000313" key="2">
    <source>
        <dbReference type="Proteomes" id="UP001501079"/>
    </source>
</evidence>
<proteinExistence type="predicted"/>
<dbReference type="RefSeq" id="WP_344753526.1">
    <property type="nucleotide sequence ID" value="NZ_BAABBW010000003.1"/>
</dbReference>
<evidence type="ECO:0008006" key="3">
    <source>
        <dbReference type="Google" id="ProtNLM"/>
    </source>
</evidence>
<organism evidence="1 2">
    <name type="scientific">Gryllotalpicola koreensis</name>
    <dbReference type="NCBI Taxonomy" id="993086"/>
    <lineage>
        <taxon>Bacteria</taxon>
        <taxon>Bacillati</taxon>
        <taxon>Actinomycetota</taxon>
        <taxon>Actinomycetes</taxon>
        <taxon>Micrococcales</taxon>
        <taxon>Microbacteriaceae</taxon>
        <taxon>Gryllotalpicola</taxon>
    </lineage>
</organism>
<gene>
    <name evidence="1" type="ORF">GCM10022287_17770</name>
</gene>
<name>A0ABP7ZZJ7_9MICO</name>
<dbReference type="EMBL" id="BAABBW010000003">
    <property type="protein sequence ID" value="GAA4174226.1"/>
    <property type="molecule type" value="Genomic_DNA"/>
</dbReference>
<dbReference type="Proteomes" id="UP001501079">
    <property type="component" value="Unassembled WGS sequence"/>
</dbReference>
<keyword evidence="2" id="KW-1185">Reference proteome</keyword>